<dbReference type="OrthoDB" id="8907463at2"/>
<sequence length="268" mass="29086">MPVKPRVYTDSCCFIELALQSIGKHKSERENDLWHLKALFDAAFDEKIELLTATLSIAECSHANGDVSDDIKSLFKRLLTSGRYILLVQDTVLVAERARNLRWAHGLTFRGADAIHIASAMEMKCDEFLTWDNRIHGQAEALANLGLPIHYPCDTGSLPMEYRQQNLLIPAAADAEAATDQEGQQLTDTEVPTNESGKEATSDTKAGDEHETDPTHPAPVRGSDEGRVESEAPGEAPRSAPEEPPAKVELASEKPKAASEGGLGESGS</sequence>
<dbReference type="Pfam" id="PF01850">
    <property type="entry name" value="PIN"/>
    <property type="match status" value="1"/>
</dbReference>
<name>A0A2N9M8M9_9BACT</name>
<evidence type="ECO:0000256" key="1">
    <source>
        <dbReference type="SAM" id="MobiDB-lite"/>
    </source>
</evidence>
<dbReference type="Proteomes" id="UP000239735">
    <property type="component" value="Unassembled WGS sequence"/>
</dbReference>
<proteinExistence type="predicted"/>
<dbReference type="EMBL" id="OKRB01000154">
    <property type="protein sequence ID" value="SPE31829.1"/>
    <property type="molecule type" value="Genomic_DNA"/>
</dbReference>
<feature type="compositionally biased region" description="Polar residues" evidence="1">
    <location>
        <begin position="181"/>
        <end position="195"/>
    </location>
</feature>
<dbReference type="AlphaFoldDB" id="A0A2N9M8M9"/>
<accession>A0A2N9M8M9</accession>
<protein>
    <recommendedName>
        <fullName evidence="2">PIN domain-containing protein</fullName>
    </recommendedName>
</protein>
<feature type="compositionally biased region" description="Basic and acidic residues" evidence="1">
    <location>
        <begin position="240"/>
        <end position="257"/>
    </location>
</feature>
<evidence type="ECO:0000313" key="4">
    <source>
        <dbReference type="Proteomes" id="UP000239735"/>
    </source>
</evidence>
<feature type="compositionally biased region" description="Basic and acidic residues" evidence="1">
    <location>
        <begin position="196"/>
        <end position="214"/>
    </location>
</feature>
<reference evidence="4" key="1">
    <citation type="submission" date="2018-02" db="EMBL/GenBank/DDBJ databases">
        <authorList>
            <person name="Hausmann B."/>
        </authorList>
    </citation>
    <scope>NUCLEOTIDE SEQUENCE [LARGE SCALE GENOMIC DNA]</scope>
    <source>
        <strain evidence="4">Peat soil MAG SbA5</strain>
    </source>
</reference>
<organism evidence="3 4">
    <name type="scientific">Candidatus Sulfuritelmatomonas gaucii</name>
    <dbReference type="NCBI Taxonomy" id="2043161"/>
    <lineage>
        <taxon>Bacteria</taxon>
        <taxon>Pseudomonadati</taxon>
        <taxon>Acidobacteriota</taxon>
        <taxon>Terriglobia</taxon>
        <taxon>Terriglobales</taxon>
        <taxon>Acidobacteriaceae</taxon>
        <taxon>Candidatus Sulfuritelmatomonas</taxon>
    </lineage>
</organism>
<evidence type="ECO:0000259" key="2">
    <source>
        <dbReference type="Pfam" id="PF01850"/>
    </source>
</evidence>
<dbReference type="CDD" id="cd09874">
    <property type="entry name" value="PIN_MT3492-like"/>
    <property type="match status" value="1"/>
</dbReference>
<feature type="domain" description="PIN" evidence="2">
    <location>
        <begin position="42"/>
        <end position="136"/>
    </location>
</feature>
<feature type="region of interest" description="Disordered" evidence="1">
    <location>
        <begin position="174"/>
        <end position="268"/>
    </location>
</feature>
<dbReference type="SUPFAM" id="SSF88723">
    <property type="entry name" value="PIN domain-like"/>
    <property type="match status" value="1"/>
</dbReference>
<evidence type="ECO:0000313" key="3">
    <source>
        <dbReference type="EMBL" id="SPE31829.1"/>
    </source>
</evidence>
<dbReference type="Gene3D" id="3.40.50.1010">
    <property type="entry name" value="5'-nuclease"/>
    <property type="match status" value="1"/>
</dbReference>
<dbReference type="InterPro" id="IPR029060">
    <property type="entry name" value="PIN-like_dom_sf"/>
</dbReference>
<gene>
    <name evidence="3" type="ORF">SBA5_910011</name>
</gene>
<dbReference type="InterPro" id="IPR002716">
    <property type="entry name" value="PIN_dom"/>
</dbReference>